<dbReference type="AlphaFoldDB" id="A0A5Q6S4Y6"/>
<dbReference type="OrthoDB" id="9553862at2"/>
<name>A0A5Q6S4Y6_9ACTN</name>
<protein>
    <submittedName>
        <fullName evidence="1">Uncharacterized protein</fullName>
    </submittedName>
</protein>
<evidence type="ECO:0000313" key="2">
    <source>
        <dbReference type="Proteomes" id="UP000307768"/>
    </source>
</evidence>
<evidence type="ECO:0000313" key="1">
    <source>
        <dbReference type="EMBL" id="KAA1425259.1"/>
    </source>
</evidence>
<accession>A0A5Q6S4Y6</accession>
<comment type="caution">
    <text evidence="1">The sequence shown here is derived from an EMBL/GenBank/DDBJ whole genome shotgun (WGS) entry which is preliminary data.</text>
</comment>
<gene>
    <name evidence="1" type="ORF">FE697_005170</name>
</gene>
<dbReference type="RefSeq" id="WP_149768434.1">
    <property type="nucleotide sequence ID" value="NZ_VDFQ02000001.1"/>
</dbReference>
<reference evidence="1 2" key="1">
    <citation type="submission" date="2019-09" db="EMBL/GenBank/DDBJ databases">
        <title>Mumia zhuanghuii sp. nov. isolated from the intestinal contents of plateau pika (Ochotona curzoniae) in the Qinghai-Tibet plateau of China.</title>
        <authorList>
            <person name="Tian Z."/>
        </authorList>
    </citation>
    <scope>NUCLEOTIDE SEQUENCE [LARGE SCALE GENOMIC DNA]</scope>
    <source>
        <strain evidence="2">350</strain>
    </source>
</reference>
<organism evidence="1 2">
    <name type="scientific">Mumia zhuanghuii</name>
    <dbReference type="NCBI Taxonomy" id="2585211"/>
    <lineage>
        <taxon>Bacteria</taxon>
        <taxon>Bacillati</taxon>
        <taxon>Actinomycetota</taxon>
        <taxon>Actinomycetes</taxon>
        <taxon>Propionibacteriales</taxon>
        <taxon>Nocardioidaceae</taxon>
        <taxon>Mumia</taxon>
    </lineage>
</organism>
<dbReference type="Proteomes" id="UP000307768">
    <property type="component" value="Unassembled WGS sequence"/>
</dbReference>
<proteinExistence type="predicted"/>
<sequence>MMRVESHDRFSAVAEFDPVTGRLDEFSRASGAAADRVAPQGHYSRLAGTLVVFYRLGASLWIRIGVASRNLNDAGVEIRWKRSRGHSTLDLIDNGVLIAEAEYQPSPGGGDADPTPFAESEDWDFGLFVTAVLGSEGRRARIYGGAGEYAE</sequence>
<dbReference type="EMBL" id="VDFQ02000001">
    <property type="protein sequence ID" value="KAA1425259.1"/>
    <property type="molecule type" value="Genomic_DNA"/>
</dbReference>